<evidence type="ECO:0000256" key="2">
    <source>
        <dbReference type="ARBA" id="ARBA00022801"/>
    </source>
</evidence>
<organism evidence="9 10">
    <name type="scientific">Pontibacter mucosus</name>
    <dbReference type="NCBI Taxonomy" id="1649266"/>
    <lineage>
        <taxon>Bacteria</taxon>
        <taxon>Pseudomonadati</taxon>
        <taxon>Bacteroidota</taxon>
        <taxon>Cytophagia</taxon>
        <taxon>Cytophagales</taxon>
        <taxon>Hymenobacteraceae</taxon>
        <taxon>Pontibacter</taxon>
    </lineage>
</organism>
<keyword evidence="1" id="KW-0645">Protease</keyword>
<feature type="chain" id="PRO_5015514469" description="Isoaspartyl peptidase" evidence="8">
    <location>
        <begin position="21"/>
        <end position="343"/>
    </location>
</feature>
<comment type="caution">
    <text evidence="9">The sequence shown here is derived from an EMBL/GenBank/DDBJ whole genome shotgun (WGS) entry which is preliminary data.</text>
</comment>
<accession>A0A2T5YJU9</accession>
<feature type="site" description="Cleavage; by autolysis" evidence="7">
    <location>
        <begin position="209"/>
        <end position="210"/>
    </location>
</feature>
<evidence type="ECO:0000256" key="7">
    <source>
        <dbReference type="PIRSR" id="PIRSR600246-3"/>
    </source>
</evidence>
<dbReference type="InterPro" id="IPR029055">
    <property type="entry name" value="Ntn_hydrolases_N"/>
</dbReference>
<feature type="active site" description="Nucleophile" evidence="5">
    <location>
        <position position="210"/>
    </location>
</feature>
<keyword evidence="8" id="KW-0732">Signal</keyword>
<dbReference type="Gene3D" id="3.60.20.30">
    <property type="entry name" value="(Glycosyl)asparaginase"/>
    <property type="match status" value="1"/>
</dbReference>
<evidence type="ECO:0000256" key="8">
    <source>
        <dbReference type="SAM" id="SignalP"/>
    </source>
</evidence>
<dbReference type="RefSeq" id="WP_108211688.1">
    <property type="nucleotide sequence ID" value="NZ_QBKI01000004.1"/>
</dbReference>
<evidence type="ECO:0000313" key="10">
    <source>
        <dbReference type="Proteomes" id="UP000244225"/>
    </source>
</evidence>
<evidence type="ECO:0000256" key="1">
    <source>
        <dbReference type="ARBA" id="ARBA00022670"/>
    </source>
</evidence>
<dbReference type="GO" id="GO:0008233">
    <property type="term" value="F:peptidase activity"/>
    <property type="evidence" value="ECO:0007669"/>
    <property type="project" value="UniProtKB-KW"/>
</dbReference>
<feature type="signal peptide" evidence="8">
    <location>
        <begin position="1"/>
        <end position="20"/>
    </location>
</feature>
<proteinExistence type="predicted"/>
<evidence type="ECO:0000256" key="6">
    <source>
        <dbReference type="PIRSR" id="PIRSR600246-2"/>
    </source>
</evidence>
<feature type="binding site" evidence="6">
    <location>
        <begin position="261"/>
        <end position="264"/>
    </location>
    <ligand>
        <name>substrate</name>
    </ligand>
</feature>
<dbReference type="SUPFAM" id="SSF56235">
    <property type="entry name" value="N-terminal nucleophile aminohydrolases (Ntn hydrolases)"/>
    <property type="match status" value="1"/>
</dbReference>
<dbReference type="Pfam" id="PF01112">
    <property type="entry name" value="Asparaginase_2"/>
    <property type="match status" value="1"/>
</dbReference>
<evidence type="ECO:0000256" key="3">
    <source>
        <dbReference type="ARBA" id="ARBA00022813"/>
    </source>
</evidence>
<dbReference type="AlphaFoldDB" id="A0A2T5YJU9"/>
<name>A0A2T5YJU9_9BACT</name>
<keyword evidence="3" id="KW-0068">Autocatalytic cleavage</keyword>
<dbReference type="OrthoDB" id="9780217at2"/>
<feature type="binding site" evidence="6">
    <location>
        <begin position="238"/>
        <end position="241"/>
    </location>
    <ligand>
        <name>substrate</name>
    </ligand>
</feature>
<dbReference type="PANTHER" id="PTHR10188:SF6">
    <property type="entry name" value="N(4)-(BETA-N-ACETYLGLUCOSAMINYL)-L-ASPARAGINASE"/>
    <property type="match status" value="1"/>
</dbReference>
<evidence type="ECO:0000313" key="9">
    <source>
        <dbReference type="EMBL" id="PTX19589.1"/>
    </source>
</evidence>
<dbReference type="CDD" id="cd04701">
    <property type="entry name" value="Asparaginase_2"/>
    <property type="match status" value="1"/>
</dbReference>
<protein>
    <recommendedName>
        <fullName evidence="4">Isoaspartyl peptidase</fullName>
    </recommendedName>
</protein>
<dbReference type="InterPro" id="IPR000246">
    <property type="entry name" value="Peptidase_T2"/>
</dbReference>
<evidence type="ECO:0000256" key="5">
    <source>
        <dbReference type="PIRSR" id="PIRSR600246-1"/>
    </source>
</evidence>
<dbReference type="FunFam" id="3.60.20.30:FF:000001">
    <property type="entry name" value="Isoaspartyl peptidase/L-asparaginase"/>
    <property type="match status" value="1"/>
</dbReference>
<sequence length="343" mass="36696">MIKSLYFLCLFLLSGFISLAQGNPDYSKITLVIHGGAGTITRQNMTPEKEKAYREKLDEALQAGYAVLKKGGTSMDAVEAAIHVMEDSPLFNAGKGAVFTNEGKNELDAAVMDGKTLKAGSVASVTTIRNPVSAARAVMEKSEHVMMIGSGAEQFAKINGLEIVDPSYFHTETRYEQLQKIKDKEKTQLDHDGGTSSTENIFIEGNKFGTVGAVALDAYGNLAAGTSTGGMTNKRFGRVGDAPIIGAGTYADNNTCAVSATGHGEYFIRSVVAHDIAALMEYKKYSVKKAAEEVVMKKLVERGGEGGVIALDRKGNIAMPFNSAGMYRGYIKNGKAEVAIYKD</sequence>
<reference evidence="9 10" key="1">
    <citation type="submission" date="2018-04" db="EMBL/GenBank/DDBJ databases">
        <title>Genomic Encyclopedia of Archaeal and Bacterial Type Strains, Phase II (KMG-II): from individual species to whole genera.</title>
        <authorList>
            <person name="Goeker M."/>
        </authorList>
    </citation>
    <scope>NUCLEOTIDE SEQUENCE [LARGE SCALE GENOMIC DNA]</scope>
    <source>
        <strain evidence="9 10">DSM 100162</strain>
    </source>
</reference>
<keyword evidence="2" id="KW-0378">Hydrolase</keyword>
<keyword evidence="10" id="KW-1185">Reference proteome</keyword>
<gene>
    <name evidence="9" type="ORF">C8N40_104321</name>
</gene>
<dbReference type="Proteomes" id="UP000244225">
    <property type="component" value="Unassembled WGS sequence"/>
</dbReference>
<dbReference type="EMBL" id="QBKI01000004">
    <property type="protein sequence ID" value="PTX19589.1"/>
    <property type="molecule type" value="Genomic_DNA"/>
</dbReference>
<evidence type="ECO:0000256" key="4">
    <source>
        <dbReference type="ARBA" id="ARBA00069124"/>
    </source>
</evidence>
<dbReference type="PANTHER" id="PTHR10188">
    <property type="entry name" value="L-ASPARAGINASE"/>
    <property type="match status" value="1"/>
</dbReference>
<dbReference type="GO" id="GO:0016811">
    <property type="term" value="F:hydrolase activity, acting on carbon-nitrogen (but not peptide) bonds, in linear amides"/>
    <property type="evidence" value="ECO:0007669"/>
    <property type="project" value="UniProtKB-ARBA"/>
</dbReference>
<dbReference type="GO" id="GO:0006508">
    <property type="term" value="P:proteolysis"/>
    <property type="evidence" value="ECO:0007669"/>
    <property type="project" value="UniProtKB-KW"/>
</dbReference>